<dbReference type="Pfam" id="PF06209">
    <property type="entry name" value="COBRA1"/>
    <property type="match status" value="2"/>
</dbReference>
<dbReference type="Gene3D" id="1.20.920.10">
    <property type="entry name" value="Bromodomain-like"/>
    <property type="match status" value="1"/>
</dbReference>
<keyword evidence="6" id="KW-1185">Reference proteome</keyword>
<dbReference type="PANTHER" id="PTHR13503">
    <property type="entry name" value="NEGATIVE ELONGATION FACTOR COMPLEX MEMBER B"/>
    <property type="match status" value="1"/>
</dbReference>
<proteinExistence type="predicted"/>
<evidence type="ECO:0000259" key="4">
    <source>
        <dbReference type="PROSITE" id="PS50014"/>
    </source>
</evidence>
<feature type="compositionally biased region" description="Low complexity" evidence="3">
    <location>
        <begin position="735"/>
        <end position="761"/>
    </location>
</feature>
<dbReference type="PRINTS" id="PR00503">
    <property type="entry name" value="BROMODOMAIN"/>
</dbReference>
<feature type="domain" description="Bromo" evidence="4">
    <location>
        <begin position="438"/>
        <end position="511"/>
    </location>
</feature>
<feature type="compositionally biased region" description="Basic and acidic residues" evidence="3">
    <location>
        <begin position="548"/>
        <end position="558"/>
    </location>
</feature>
<dbReference type="InParanoid" id="A0A2R5GIN9"/>
<accession>A0A2R5GIN9</accession>
<dbReference type="InterPro" id="IPR010405">
    <property type="entry name" value="COBRA1"/>
</dbReference>
<evidence type="ECO:0000256" key="3">
    <source>
        <dbReference type="SAM" id="MobiDB-lite"/>
    </source>
</evidence>
<feature type="compositionally biased region" description="Basic and acidic residues" evidence="3">
    <location>
        <begin position="593"/>
        <end position="611"/>
    </location>
</feature>
<feature type="region of interest" description="Disordered" evidence="3">
    <location>
        <begin position="990"/>
        <end position="1066"/>
    </location>
</feature>
<dbReference type="GO" id="GO:0032021">
    <property type="term" value="C:NELF complex"/>
    <property type="evidence" value="ECO:0007669"/>
    <property type="project" value="TreeGrafter"/>
</dbReference>
<evidence type="ECO:0000256" key="2">
    <source>
        <dbReference type="PROSITE-ProRule" id="PRU00035"/>
    </source>
</evidence>
<feature type="compositionally biased region" description="Low complexity" evidence="3">
    <location>
        <begin position="406"/>
        <end position="419"/>
    </location>
</feature>
<evidence type="ECO:0000313" key="5">
    <source>
        <dbReference type="EMBL" id="GBG30179.1"/>
    </source>
</evidence>
<dbReference type="SMART" id="SM00297">
    <property type="entry name" value="BROMO"/>
    <property type="match status" value="1"/>
</dbReference>
<dbReference type="InterPro" id="IPR036427">
    <property type="entry name" value="Bromodomain-like_sf"/>
</dbReference>
<dbReference type="EMBL" id="BEYU01000072">
    <property type="protein sequence ID" value="GBG30179.1"/>
    <property type="molecule type" value="Genomic_DNA"/>
</dbReference>
<name>A0A2R5GIN9_9STRA</name>
<dbReference type="OrthoDB" id="68039at2759"/>
<dbReference type="GO" id="GO:0034244">
    <property type="term" value="P:negative regulation of transcription elongation by RNA polymerase II"/>
    <property type="evidence" value="ECO:0007669"/>
    <property type="project" value="TreeGrafter"/>
</dbReference>
<protein>
    <submittedName>
        <fullName evidence="5">Negative elongation factor B</fullName>
    </submittedName>
</protein>
<keyword evidence="1 2" id="KW-0103">Bromodomain</keyword>
<feature type="compositionally biased region" description="Pro residues" evidence="3">
    <location>
        <begin position="1005"/>
        <end position="1023"/>
    </location>
</feature>
<feature type="region of interest" description="Disordered" evidence="3">
    <location>
        <begin position="376"/>
        <end position="419"/>
    </location>
</feature>
<dbReference type="PROSITE" id="PS50014">
    <property type="entry name" value="BROMODOMAIN_2"/>
    <property type="match status" value="1"/>
</dbReference>
<feature type="region of interest" description="Disordered" evidence="3">
    <location>
        <begin position="1"/>
        <end position="29"/>
    </location>
</feature>
<feature type="region of interest" description="Disordered" evidence="3">
    <location>
        <begin position="548"/>
        <end position="614"/>
    </location>
</feature>
<dbReference type="Proteomes" id="UP000241890">
    <property type="component" value="Unassembled WGS sequence"/>
</dbReference>
<dbReference type="PANTHER" id="PTHR13503:SF3">
    <property type="entry name" value="NEGATIVE ELONGATION FACTOR B"/>
    <property type="match status" value="1"/>
</dbReference>
<reference evidence="5 6" key="1">
    <citation type="submission" date="2017-12" db="EMBL/GenBank/DDBJ databases">
        <title>Sequencing, de novo assembly and annotation of complete genome of a new Thraustochytrid species, strain FCC1311.</title>
        <authorList>
            <person name="Sedici K."/>
            <person name="Godart F."/>
            <person name="Aiese Cigliano R."/>
            <person name="Sanseverino W."/>
            <person name="Barakat M."/>
            <person name="Ortet P."/>
            <person name="Marechal E."/>
            <person name="Cagnac O."/>
            <person name="Amato A."/>
        </authorList>
    </citation>
    <scope>NUCLEOTIDE SEQUENCE [LARGE SCALE GENOMIC DNA]</scope>
</reference>
<feature type="region of interest" description="Disordered" evidence="3">
    <location>
        <begin position="735"/>
        <end position="765"/>
    </location>
</feature>
<comment type="caution">
    <text evidence="5">The sequence shown here is derived from an EMBL/GenBank/DDBJ whole genome shotgun (WGS) entry which is preliminary data.</text>
</comment>
<dbReference type="InterPro" id="IPR001487">
    <property type="entry name" value="Bromodomain"/>
</dbReference>
<dbReference type="SUPFAM" id="SSF47370">
    <property type="entry name" value="Bromodomain"/>
    <property type="match status" value="1"/>
</dbReference>
<evidence type="ECO:0000256" key="1">
    <source>
        <dbReference type="ARBA" id="ARBA00023117"/>
    </source>
</evidence>
<dbReference type="Pfam" id="PF00439">
    <property type="entry name" value="Bromodomain"/>
    <property type="match status" value="1"/>
</dbReference>
<sequence length="1066" mass="115111">MAAASSGRTASVGPGAGDTNETLGAPALTNNNSDAAAAAVGAEMAEGVEVGETSQEDGLLLSQDFIRHGLSKTADPLQFVDELQTRHGSGLQGCEPVLWLLESLGMRRNELLRGLFQNLKAKLLTHVRTSSKTQLAALLSETLPLLSHPTLEEVPLRILSAISEPSPDILEQLSQLDTAALEKLPKDARQSLWEEYPDTFLAHVDPIIERFVHDSAATTWCDEMFPDINFPPPHKRRQKSTPLQELIGAIGTSAKLYRFLADRIRELFADSGNLRLCALRADLLMGLHDISAQSVLATEPCHEFAWHLDAYVKGICSKAAHAALDMNTARLQKTVVAEIMKLISGHLKPGLASAFASTADIDSSANALFANGKGGLGPRPVKPSSATAHARASPVGAADPTGGSNAPAPQAAPAPASASPEKTIDLNTVLLEAWKKIRNVDRHRLFHYPVVETYPALKLAYEAKITRPMDLQTIEDKIRRKEYQSVDDMRADLNLIADNALTFNGPKHKVAIAARSIMKTKAKPFLNAAAQKYQNALMRQRALEQARLAEKGKAEAENAKGQTSQEGQKEEDSSPLANGQANGVSAREPEEDAERKRERREMERKARERAETQGLLAKVETSGRLRRTISDAAMILASGFTVNALTSLLWFLMGEDVVKREQLPRDSETTRNIVWLLQTGSFARELVLEADRREVVVKALDVDTERKTLPALAMLMSEAVEMNIKASPAAAGGTAGTGAAAPAASGGSSSAGVENSASSASKSPVDPCLRVSIKSDWITRNALLYFYCQRICHRDVALLPAISDLIQNQGAVVTEHPAFLHSLVTAFFIQSQRQNTATGPSWQKGPPHSRPGFPARAVTHHVSGSGLQAPLPASFLNQAIETLFLPEVLRVAPTTTDSSKTAWAHVHLTRLLTLEYTLHTLSQAEVLRFARAALISLSGKAHDVEPNTIMASPELKDVIYERYCAPDFERARRQYEKLFRRMPTLRTQCGLPPIVGAHEGGTGPSPSPSPSPLVSPSPSPYAPSPFAAGSPEDSAAGSSPPPRKRLLDQAVEGGLESVKRSKTSPM</sequence>
<dbReference type="GO" id="GO:0003746">
    <property type="term" value="F:translation elongation factor activity"/>
    <property type="evidence" value="ECO:0007669"/>
    <property type="project" value="UniProtKB-KW"/>
</dbReference>
<organism evidence="5 6">
    <name type="scientific">Hondaea fermentalgiana</name>
    <dbReference type="NCBI Taxonomy" id="2315210"/>
    <lineage>
        <taxon>Eukaryota</taxon>
        <taxon>Sar</taxon>
        <taxon>Stramenopiles</taxon>
        <taxon>Bigyra</taxon>
        <taxon>Labyrinthulomycetes</taxon>
        <taxon>Thraustochytrida</taxon>
        <taxon>Thraustochytriidae</taxon>
        <taxon>Hondaea</taxon>
    </lineage>
</organism>
<gene>
    <name evidence="5" type="ORF">FCC1311_063992</name>
</gene>
<dbReference type="AlphaFoldDB" id="A0A2R5GIN9"/>
<keyword evidence="5" id="KW-0251">Elongation factor</keyword>
<keyword evidence="5" id="KW-0648">Protein biosynthesis</keyword>
<evidence type="ECO:0000313" key="6">
    <source>
        <dbReference type="Proteomes" id="UP000241890"/>
    </source>
</evidence>